<evidence type="ECO:0000313" key="3">
    <source>
        <dbReference type="EMBL" id="OAM87049.1"/>
    </source>
</evidence>
<dbReference type="InterPro" id="IPR011040">
    <property type="entry name" value="Sialidase"/>
</dbReference>
<dbReference type="SUPFAM" id="SSF50939">
    <property type="entry name" value="Sialidases"/>
    <property type="match status" value="1"/>
</dbReference>
<dbReference type="Gene3D" id="2.120.10.10">
    <property type="match status" value="2"/>
</dbReference>
<evidence type="ECO:0000259" key="2">
    <source>
        <dbReference type="Pfam" id="PF13088"/>
    </source>
</evidence>
<feature type="signal peptide" evidence="1">
    <location>
        <begin position="1"/>
        <end position="20"/>
    </location>
</feature>
<feature type="domain" description="Sialidase" evidence="2">
    <location>
        <begin position="194"/>
        <end position="292"/>
    </location>
</feature>
<accession>A0A178IDA8</accession>
<comment type="caution">
    <text evidence="3">The sequence shown here is derived from an EMBL/GenBank/DDBJ whole genome shotgun (WGS) entry which is preliminary data.</text>
</comment>
<reference evidence="3 4" key="1">
    <citation type="submission" date="2016-01" db="EMBL/GenBank/DDBJ databases">
        <title>High potential of lignocellulose degradation of a new Verrucomicrobia species.</title>
        <authorList>
            <person name="Wang Y."/>
            <person name="Shi Y."/>
            <person name="Qiu Z."/>
            <person name="Liu S."/>
            <person name="Yang H."/>
        </authorList>
    </citation>
    <scope>NUCLEOTIDE SEQUENCE [LARGE SCALE GENOMIC DNA]</scope>
    <source>
        <strain evidence="3 4">TSB47</strain>
    </source>
</reference>
<evidence type="ECO:0000256" key="1">
    <source>
        <dbReference type="SAM" id="SignalP"/>
    </source>
</evidence>
<dbReference type="STRING" id="1184151.AW736_25480"/>
<gene>
    <name evidence="3" type="ORF">AW736_25480</name>
</gene>
<protein>
    <recommendedName>
        <fullName evidence="2">Sialidase domain-containing protein</fullName>
    </recommendedName>
</protein>
<proteinExistence type="predicted"/>
<keyword evidence="4" id="KW-1185">Reference proteome</keyword>
<dbReference type="Pfam" id="PF13088">
    <property type="entry name" value="BNR_2"/>
    <property type="match status" value="1"/>
</dbReference>
<dbReference type="InterPro" id="IPR036278">
    <property type="entry name" value="Sialidase_sf"/>
</dbReference>
<dbReference type="PANTHER" id="PTHR43752">
    <property type="entry name" value="BNR/ASP-BOX REPEAT FAMILY PROTEIN"/>
    <property type="match status" value="1"/>
</dbReference>
<evidence type="ECO:0000313" key="4">
    <source>
        <dbReference type="Proteomes" id="UP000078486"/>
    </source>
</evidence>
<organism evidence="3 4">
    <name type="scientific">Termitidicoccus mucosus</name>
    <dbReference type="NCBI Taxonomy" id="1184151"/>
    <lineage>
        <taxon>Bacteria</taxon>
        <taxon>Pseudomonadati</taxon>
        <taxon>Verrucomicrobiota</taxon>
        <taxon>Opitutia</taxon>
        <taxon>Opitutales</taxon>
        <taxon>Opitutaceae</taxon>
        <taxon>Termitidicoccus</taxon>
    </lineage>
</organism>
<dbReference type="EMBL" id="LRRQ01000189">
    <property type="protein sequence ID" value="OAM87049.1"/>
    <property type="molecule type" value="Genomic_DNA"/>
</dbReference>
<dbReference type="CDD" id="cd15482">
    <property type="entry name" value="Sialidase_non-viral"/>
    <property type="match status" value="1"/>
</dbReference>
<sequence length="407" mass="44924">MTTRCLLPAALLFLHAFAMASVIPPSADFPLATVDLSGPAEAAARHVVVARGTTEIYQGHPTTVLLPDGRTIYCVWTIGHGGPCGPMKRSDDGGLTWSDLLPVPENWKTTSNCPAIYRLADPEGKARLVVFAQQKGVMRRAYSEDDGKTWSPMQPAGAGLGPSVMPFTDVKPVDGGRRLLAMTNIRRPGETKEKRSNVLAQSFSTDGGLTWSDYEIVRDLPGLRLCEPEIVRSPDGKQLLCLIREDARHESLFMTSDDEGRTWSKEKKLPRTLWGDRHKASYTPDGRLVVVFRDVGRKTSPTNNHFVAWVGRYDDIVNGKPGLYRVKLIHNHRRGKNFPGRLMDDCGYPGLEVLPDATLVATTYAKYTEGDEGNYVVAVRFKLSETDAALWDFLSQKRAAQKNGAGK</sequence>
<keyword evidence="1" id="KW-0732">Signal</keyword>
<dbReference type="RefSeq" id="WP_068773105.1">
    <property type="nucleotide sequence ID" value="NZ_CP109796.1"/>
</dbReference>
<name>A0A178IDA8_9BACT</name>
<dbReference type="Proteomes" id="UP000078486">
    <property type="component" value="Unassembled WGS sequence"/>
</dbReference>
<dbReference type="PANTHER" id="PTHR43752:SF2">
    <property type="entry name" value="BNR_ASP-BOX REPEAT FAMILY PROTEIN"/>
    <property type="match status" value="1"/>
</dbReference>
<dbReference type="AlphaFoldDB" id="A0A178IDA8"/>
<feature type="chain" id="PRO_5008088629" description="Sialidase domain-containing protein" evidence="1">
    <location>
        <begin position="21"/>
        <end position="407"/>
    </location>
</feature>